<reference evidence="2" key="1">
    <citation type="submission" date="2021-02" db="EMBL/GenBank/DDBJ databases">
        <authorList>
            <person name="Palmer J.M."/>
        </authorList>
    </citation>
    <scope>NUCLEOTIDE SEQUENCE</scope>
    <source>
        <strain evidence="2">SCRP734</strain>
    </source>
</reference>
<proteinExistence type="predicted"/>
<keyword evidence="1" id="KW-0472">Membrane</keyword>
<evidence type="ECO:0000313" key="2">
    <source>
        <dbReference type="EMBL" id="KAG7375781.1"/>
    </source>
</evidence>
<keyword evidence="1" id="KW-0812">Transmembrane</keyword>
<organism evidence="2 3">
    <name type="scientific">Phytophthora pseudosyringae</name>
    <dbReference type="NCBI Taxonomy" id="221518"/>
    <lineage>
        <taxon>Eukaryota</taxon>
        <taxon>Sar</taxon>
        <taxon>Stramenopiles</taxon>
        <taxon>Oomycota</taxon>
        <taxon>Peronosporomycetes</taxon>
        <taxon>Peronosporales</taxon>
        <taxon>Peronosporaceae</taxon>
        <taxon>Phytophthora</taxon>
    </lineage>
</organism>
<feature type="transmembrane region" description="Helical" evidence="1">
    <location>
        <begin position="62"/>
        <end position="83"/>
    </location>
</feature>
<gene>
    <name evidence="2" type="ORF">PHYPSEUDO_015257</name>
</gene>
<protein>
    <submittedName>
        <fullName evidence="2">Uncharacterized protein</fullName>
    </submittedName>
</protein>
<comment type="caution">
    <text evidence="2">The sequence shown here is derived from an EMBL/GenBank/DDBJ whole genome shotgun (WGS) entry which is preliminary data.</text>
</comment>
<dbReference type="EMBL" id="JAGDFM010000927">
    <property type="protein sequence ID" value="KAG7375781.1"/>
    <property type="molecule type" value="Genomic_DNA"/>
</dbReference>
<evidence type="ECO:0000256" key="1">
    <source>
        <dbReference type="SAM" id="Phobius"/>
    </source>
</evidence>
<keyword evidence="1" id="KW-1133">Transmembrane helix</keyword>
<dbReference type="AlphaFoldDB" id="A0A8T1V475"/>
<evidence type="ECO:0000313" key="3">
    <source>
        <dbReference type="Proteomes" id="UP000694044"/>
    </source>
</evidence>
<dbReference type="Proteomes" id="UP000694044">
    <property type="component" value="Unassembled WGS sequence"/>
</dbReference>
<sequence>MAQADLVTRTASLKGSPTALLFLVAAALLLPAPAVLLALEPAVQLALAHTGLVSVYPVELAPAWAATLAHFLVRIFAAVEGFFSLKGTVCPQHLYPAQLMWPKFSP</sequence>
<accession>A0A8T1V475</accession>
<keyword evidence="3" id="KW-1185">Reference proteome</keyword>
<name>A0A8T1V475_9STRA</name>